<dbReference type="AlphaFoldDB" id="A0AA35T3K4"/>
<keyword evidence="1" id="KW-0479">Metal-binding</keyword>
<dbReference type="Proteomes" id="UP001174909">
    <property type="component" value="Unassembled WGS sequence"/>
</dbReference>
<keyword evidence="1" id="KW-0863">Zinc-finger</keyword>
<keyword evidence="1" id="KW-0862">Zinc</keyword>
<evidence type="ECO:0000259" key="2">
    <source>
        <dbReference type="PROSITE" id="PS50966"/>
    </source>
</evidence>
<proteinExistence type="predicted"/>
<organism evidence="3 4">
    <name type="scientific">Geodia barretti</name>
    <name type="common">Barrett's horny sponge</name>
    <dbReference type="NCBI Taxonomy" id="519541"/>
    <lineage>
        <taxon>Eukaryota</taxon>
        <taxon>Metazoa</taxon>
        <taxon>Porifera</taxon>
        <taxon>Demospongiae</taxon>
        <taxon>Heteroscleromorpha</taxon>
        <taxon>Tetractinellida</taxon>
        <taxon>Astrophorina</taxon>
        <taxon>Geodiidae</taxon>
        <taxon>Geodia</taxon>
    </lineage>
</organism>
<evidence type="ECO:0000256" key="1">
    <source>
        <dbReference type="PROSITE-ProRule" id="PRU00325"/>
    </source>
</evidence>
<comment type="caution">
    <text evidence="3">The sequence shown here is derived from an EMBL/GenBank/DDBJ whole genome shotgun (WGS) entry which is preliminary data.</text>
</comment>
<name>A0AA35T3K4_GEOBA</name>
<accession>A0AA35T3K4</accession>
<keyword evidence="4" id="KW-1185">Reference proteome</keyword>
<evidence type="ECO:0000313" key="4">
    <source>
        <dbReference type="Proteomes" id="UP001174909"/>
    </source>
</evidence>
<reference evidence="3" key="1">
    <citation type="submission" date="2023-03" db="EMBL/GenBank/DDBJ databases">
        <authorList>
            <person name="Steffen K."/>
            <person name="Cardenas P."/>
        </authorList>
    </citation>
    <scope>NUCLEOTIDE SEQUENCE</scope>
</reference>
<feature type="domain" description="SWIM-type" evidence="2">
    <location>
        <begin position="38"/>
        <end position="71"/>
    </location>
</feature>
<evidence type="ECO:0000313" key="3">
    <source>
        <dbReference type="EMBL" id="CAI8040353.1"/>
    </source>
</evidence>
<dbReference type="EMBL" id="CASHTH010003105">
    <property type="protein sequence ID" value="CAI8040353.1"/>
    <property type="molecule type" value="Genomic_DNA"/>
</dbReference>
<dbReference type="InterPro" id="IPR007527">
    <property type="entry name" value="Znf_SWIM"/>
</dbReference>
<protein>
    <recommendedName>
        <fullName evidence="2">SWIM-type domain-containing protein</fullName>
    </recommendedName>
</protein>
<gene>
    <name evidence="3" type="ORF">GBAR_LOCUS22492</name>
</gene>
<dbReference type="PROSITE" id="PS50966">
    <property type="entry name" value="ZF_SWIM"/>
    <property type="match status" value="1"/>
</dbReference>
<dbReference type="GO" id="GO:0008270">
    <property type="term" value="F:zinc ion binding"/>
    <property type="evidence" value="ECO:0007669"/>
    <property type="project" value="UniProtKB-KW"/>
</dbReference>
<sequence length="88" mass="9833">MDSSIIGKIDKARKYAEEKDRVSINSFSATFQGNHNSYDVTFTAGAWDCQCHFFATRSVCSHTMALQRMLDDVLAKVSAEHEEPVDAT</sequence>